<keyword evidence="2" id="KW-1185">Reference proteome</keyword>
<dbReference type="AlphaFoldDB" id="A0A9N8V2W3"/>
<evidence type="ECO:0000313" key="1">
    <source>
        <dbReference type="EMBL" id="CAG8436029.1"/>
    </source>
</evidence>
<accession>A0A9N8V2W3</accession>
<comment type="caution">
    <text evidence="1">The sequence shown here is derived from an EMBL/GenBank/DDBJ whole genome shotgun (WGS) entry which is preliminary data.</text>
</comment>
<protein>
    <submittedName>
        <fullName evidence="1">9346_t:CDS:1</fullName>
    </submittedName>
</protein>
<dbReference type="SUPFAM" id="SSF56112">
    <property type="entry name" value="Protein kinase-like (PK-like)"/>
    <property type="match status" value="1"/>
</dbReference>
<dbReference type="Proteomes" id="UP000789706">
    <property type="component" value="Unassembled WGS sequence"/>
</dbReference>
<evidence type="ECO:0000313" key="2">
    <source>
        <dbReference type="Proteomes" id="UP000789706"/>
    </source>
</evidence>
<sequence length="100" mass="11348">MYLALDDPPNLANCGITDNINTIVDHGEASTHNFNDHEWFNDIIKNNGINKYDYDDFENLKYIKRGAFGSVHSATLIDEKMTKMKVALKSIESIVNDPDQ</sequence>
<dbReference type="EMBL" id="CAJVPK010000035">
    <property type="protein sequence ID" value="CAG8436029.1"/>
    <property type="molecule type" value="Genomic_DNA"/>
</dbReference>
<gene>
    <name evidence="1" type="ORF">DEBURN_LOCUS950</name>
</gene>
<organism evidence="1 2">
    <name type="scientific">Diversispora eburnea</name>
    <dbReference type="NCBI Taxonomy" id="1213867"/>
    <lineage>
        <taxon>Eukaryota</taxon>
        <taxon>Fungi</taxon>
        <taxon>Fungi incertae sedis</taxon>
        <taxon>Mucoromycota</taxon>
        <taxon>Glomeromycotina</taxon>
        <taxon>Glomeromycetes</taxon>
        <taxon>Diversisporales</taxon>
        <taxon>Diversisporaceae</taxon>
        <taxon>Diversispora</taxon>
    </lineage>
</organism>
<reference evidence="1" key="1">
    <citation type="submission" date="2021-06" db="EMBL/GenBank/DDBJ databases">
        <authorList>
            <person name="Kallberg Y."/>
            <person name="Tangrot J."/>
            <person name="Rosling A."/>
        </authorList>
    </citation>
    <scope>NUCLEOTIDE SEQUENCE</scope>
    <source>
        <strain evidence="1">AZ414A</strain>
    </source>
</reference>
<dbReference type="OrthoDB" id="10498321at2759"/>
<proteinExistence type="predicted"/>
<name>A0A9N8V2W3_9GLOM</name>
<dbReference type="Gene3D" id="3.30.200.20">
    <property type="entry name" value="Phosphorylase Kinase, domain 1"/>
    <property type="match status" value="1"/>
</dbReference>
<dbReference type="InterPro" id="IPR011009">
    <property type="entry name" value="Kinase-like_dom_sf"/>
</dbReference>